<name>A0A0B6Y5B9_9EUPU</name>
<dbReference type="AlphaFoldDB" id="A0A0B6Y5B9"/>
<organism evidence="1">
    <name type="scientific">Arion vulgaris</name>
    <dbReference type="NCBI Taxonomy" id="1028688"/>
    <lineage>
        <taxon>Eukaryota</taxon>
        <taxon>Metazoa</taxon>
        <taxon>Spiralia</taxon>
        <taxon>Lophotrochozoa</taxon>
        <taxon>Mollusca</taxon>
        <taxon>Gastropoda</taxon>
        <taxon>Heterobranchia</taxon>
        <taxon>Euthyneura</taxon>
        <taxon>Panpulmonata</taxon>
        <taxon>Eupulmonata</taxon>
        <taxon>Stylommatophora</taxon>
        <taxon>Helicina</taxon>
        <taxon>Arionoidea</taxon>
        <taxon>Arionidae</taxon>
        <taxon>Arion</taxon>
    </lineage>
</organism>
<sequence length="49" mass="5307">ADLFPQECGTESKNSAPGLDGIGYVNIGKLSDELEELTDTYKKSIETDN</sequence>
<gene>
    <name evidence="1" type="primary">ORF13524</name>
</gene>
<feature type="non-terminal residue" evidence="1">
    <location>
        <position position="1"/>
    </location>
</feature>
<accession>A0A0B6Y5B9</accession>
<evidence type="ECO:0000313" key="1">
    <source>
        <dbReference type="EMBL" id="CEK51477.1"/>
    </source>
</evidence>
<dbReference type="EMBL" id="HACG01004612">
    <property type="protein sequence ID" value="CEK51477.1"/>
    <property type="molecule type" value="Transcribed_RNA"/>
</dbReference>
<proteinExistence type="predicted"/>
<protein>
    <submittedName>
        <fullName evidence="1">Uncharacterized protein</fullName>
    </submittedName>
</protein>
<reference evidence="1" key="1">
    <citation type="submission" date="2014-12" db="EMBL/GenBank/DDBJ databases">
        <title>Insight into the proteome of Arion vulgaris.</title>
        <authorList>
            <person name="Aradska J."/>
            <person name="Bulat T."/>
            <person name="Smidak R."/>
            <person name="Sarate P."/>
            <person name="Gangsoo J."/>
            <person name="Sialana F."/>
            <person name="Bilban M."/>
            <person name="Lubec G."/>
        </authorList>
    </citation>
    <scope>NUCLEOTIDE SEQUENCE</scope>
    <source>
        <tissue evidence="1">Skin</tissue>
    </source>
</reference>